<dbReference type="Proteomes" id="UP001369815">
    <property type="component" value="Unassembled WGS sequence"/>
</dbReference>
<dbReference type="CDD" id="cd04301">
    <property type="entry name" value="NAT_SF"/>
    <property type="match status" value="1"/>
</dbReference>
<sequence>MAEQLTKAKAVGEEPQIEVIDREEDIIAGFNCSCNAFGNQVHDNLWIAMNPGWDTPEGRARAAAKLVEKWRNVTYDTQGNVNTIFLKATVFDQGRPVVAGLAVWEQLSIVEGHGEQPPDDQRIASDIEALYPNDEVEKRYLFQVLRSFVKRRVEVVKEKATSHPPAVMHLRSCAVDPAYQRRGIAQKFVQWGLDEAKRRGGLEAITEASSSFRPEGPDMEYEVDSEFVSRERPPNLFMRTGISQ</sequence>
<proteinExistence type="predicted"/>
<keyword evidence="3" id="KW-1185">Reference proteome</keyword>
<evidence type="ECO:0000259" key="1">
    <source>
        <dbReference type="PROSITE" id="PS51186"/>
    </source>
</evidence>
<evidence type="ECO:0000313" key="3">
    <source>
        <dbReference type="Proteomes" id="UP001369815"/>
    </source>
</evidence>
<accession>A0AAX6M7E2</accession>
<organism evidence="2 3">
    <name type="scientific">Daldinia eschscholtzii</name>
    <dbReference type="NCBI Taxonomy" id="292717"/>
    <lineage>
        <taxon>Eukaryota</taxon>
        <taxon>Fungi</taxon>
        <taxon>Dikarya</taxon>
        <taxon>Ascomycota</taxon>
        <taxon>Pezizomycotina</taxon>
        <taxon>Sordariomycetes</taxon>
        <taxon>Xylariomycetidae</taxon>
        <taxon>Xylariales</taxon>
        <taxon>Hypoxylaceae</taxon>
        <taxon>Daldinia</taxon>
    </lineage>
</organism>
<dbReference type="PROSITE" id="PS51186">
    <property type="entry name" value="GNAT"/>
    <property type="match status" value="1"/>
</dbReference>
<dbReference type="PANTHER" id="PTHR42791:SF14">
    <property type="entry name" value="N-ACETYLTRANSFERASE DOMAIN-CONTAINING PROTEIN"/>
    <property type="match status" value="1"/>
</dbReference>
<dbReference type="GO" id="GO:0016747">
    <property type="term" value="F:acyltransferase activity, transferring groups other than amino-acyl groups"/>
    <property type="evidence" value="ECO:0007669"/>
    <property type="project" value="InterPro"/>
</dbReference>
<dbReference type="PANTHER" id="PTHR42791">
    <property type="entry name" value="GNAT FAMILY ACETYLTRANSFERASE"/>
    <property type="match status" value="1"/>
</dbReference>
<dbReference type="InterPro" id="IPR016181">
    <property type="entry name" value="Acyl_CoA_acyltransferase"/>
</dbReference>
<gene>
    <name evidence="2" type="ORF">Daesc_010358</name>
</gene>
<name>A0AAX6M7E2_9PEZI</name>
<reference evidence="2 3" key="1">
    <citation type="journal article" date="2024" name="Front Chem Biol">
        <title>Unveiling the potential of Daldinia eschscholtzii MFLUCC 19-0629 through bioactivity and bioinformatics studies for enhanced sustainable agriculture production.</title>
        <authorList>
            <person name="Brooks S."/>
            <person name="Weaver J.A."/>
            <person name="Klomchit A."/>
            <person name="Alharthi S.A."/>
            <person name="Onlamun T."/>
            <person name="Nurani R."/>
            <person name="Vong T.K."/>
            <person name="Alberti F."/>
            <person name="Greco C."/>
        </authorList>
    </citation>
    <scope>NUCLEOTIDE SEQUENCE [LARGE SCALE GENOMIC DNA]</scope>
    <source>
        <strain evidence="2">MFLUCC 19-0629</strain>
    </source>
</reference>
<dbReference type="AlphaFoldDB" id="A0AAX6M7E2"/>
<dbReference type="InterPro" id="IPR052523">
    <property type="entry name" value="Trichothecene_AcTrans"/>
</dbReference>
<dbReference type="EMBL" id="JBANMG010000010">
    <property type="protein sequence ID" value="KAK6948588.1"/>
    <property type="molecule type" value="Genomic_DNA"/>
</dbReference>
<feature type="domain" description="N-acetyltransferase" evidence="1">
    <location>
        <begin position="107"/>
        <end position="234"/>
    </location>
</feature>
<dbReference type="InterPro" id="IPR000182">
    <property type="entry name" value="GNAT_dom"/>
</dbReference>
<dbReference type="SUPFAM" id="SSF55729">
    <property type="entry name" value="Acyl-CoA N-acyltransferases (Nat)"/>
    <property type="match status" value="1"/>
</dbReference>
<dbReference type="Gene3D" id="3.40.630.30">
    <property type="match status" value="1"/>
</dbReference>
<dbReference type="Pfam" id="PF00583">
    <property type="entry name" value="Acetyltransf_1"/>
    <property type="match status" value="1"/>
</dbReference>
<comment type="caution">
    <text evidence="2">The sequence shown here is derived from an EMBL/GenBank/DDBJ whole genome shotgun (WGS) entry which is preliminary data.</text>
</comment>
<protein>
    <recommendedName>
        <fullName evidence="1">N-acetyltransferase domain-containing protein</fullName>
    </recommendedName>
</protein>
<evidence type="ECO:0000313" key="2">
    <source>
        <dbReference type="EMBL" id="KAK6948588.1"/>
    </source>
</evidence>